<evidence type="ECO:0000313" key="9">
    <source>
        <dbReference type="EMBL" id="TQL62306.1"/>
    </source>
</evidence>
<keyword evidence="5" id="KW-0456">Lyase</keyword>
<evidence type="ECO:0000256" key="4">
    <source>
        <dbReference type="ARBA" id="ARBA00022975"/>
    </source>
</evidence>
<dbReference type="UniPathway" id="UPA00070">
    <property type="reaction ID" value="UER00120"/>
</dbReference>
<keyword evidence="3" id="KW-0210">Decarboxylase</keyword>
<comment type="similarity">
    <text evidence="2">Belongs to the OMP decarboxylase family. Type 2 subfamily.</text>
</comment>
<dbReference type="InterPro" id="IPR011995">
    <property type="entry name" value="OMPdecase_type-2"/>
</dbReference>
<dbReference type="Gene3D" id="3.20.20.70">
    <property type="entry name" value="Aldolase class I"/>
    <property type="match status" value="1"/>
</dbReference>
<dbReference type="GO" id="GO:0044205">
    <property type="term" value="P:'de novo' UMP biosynthetic process"/>
    <property type="evidence" value="ECO:0007669"/>
    <property type="project" value="UniProtKB-UniPathway"/>
</dbReference>
<evidence type="ECO:0000313" key="10">
    <source>
        <dbReference type="Proteomes" id="UP000316196"/>
    </source>
</evidence>
<name>A0A542ZPV9_9ACTN</name>
<evidence type="ECO:0000256" key="6">
    <source>
        <dbReference type="ARBA" id="ARBA00049157"/>
    </source>
</evidence>
<comment type="caution">
    <text evidence="9">The sequence shown here is derived from an EMBL/GenBank/DDBJ whole genome shotgun (WGS) entry which is preliminary data.</text>
</comment>
<comment type="pathway">
    <text evidence="1">Pyrimidine metabolism; UMP biosynthesis via de novo pathway; UMP from orotate: step 2/2.</text>
</comment>
<reference evidence="9 10" key="1">
    <citation type="submission" date="2019-06" db="EMBL/GenBank/DDBJ databases">
        <title>Sequencing the genomes of 1000 actinobacteria strains.</title>
        <authorList>
            <person name="Klenk H.-P."/>
        </authorList>
    </citation>
    <scope>NUCLEOTIDE SEQUENCE [LARGE SCALE GENOMIC DNA]</scope>
    <source>
        <strain evidence="9 10">DSM 8251</strain>
    </source>
</reference>
<keyword evidence="4" id="KW-0665">Pyrimidine biosynthesis</keyword>
<dbReference type="NCBIfam" id="TIGR02127">
    <property type="entry name" value="pyrF_sub2"/>
    <property type="match status" value="1"/>
</dbReference>
<dbReference type="GO" id="GO:0006207">
    <property type="term" value="P:'de novo' pyrimidine nucleobase biosynthetic process"/>
    <property type="evidence" value="ECO:0007669"/>
    <property type="project" value="InterPro"/>
</dbReference>
<dbReference type="OrthoDB" id="9808470at2"/>
<dbReference type="CDD" id="cd04725">
    <property type="entry name" value="OMP_decarboxylase_like"/>
    <property type="match status" value="1"/>
</dbReference>
<keyword evidence="10" id="KW-1185">Reference proteome</keyword>
<evidence type="ECO:0000256" key="5">
    <source>
        <dbReference type="ARBA" id="ARBA00023239"/>
    </source>
</evidence>
<sequence>MTESFPERLQSLTAERGQLCVGIDPHLSVLEAWGLPATVEGLEKCVRAMLDATVGAVAVVKPNSAAFEVFGAAGIAVLERAIAELRESGVLVLLDVKRGDIGISMDDYARAYLEEGAPLSVDAITVNPFLGIGSLKPAMERARDNGRGLYVLCRTSNPEGGQVQTAWAGKYSVAERMVQEVLEANRPDIFGPFGLVVGATLPELDVDLAEFNGSILAPGIGAQGATLEGVRELFGELYPKVLPTASRAVMQSGPDVSALAEAIDALRG</sequence>
<dbReference type="InterPro" id="IPR011060">
    <property type="entry name" value="RibuloseP-bd_barrel"/>
</dbReference>
<dbReference type="PANTHER" id="PTHR43375:SF1">
    <property type="entry name" value="OROTIDINE 5'-PHOSPHATE DECARBOXYLASE"/>
    <property type="match status" value="1"/>
</dbReference>
<evidence type="ECO:0000256" key="2">
    <source>
        <dbReference type="ARBA" id="ARBA00008847"/>
    </source>
</evidence>
<accession>A0A542ZPV9</accession>
<evidence type="ECO:0000259" key="8">
    <source>
        <dbReference type="SMART" id="SM00934"/>
    </source>
</evidence>
<dbReference type="Pfam" id="PF00215">
    <property type="entry name" value="OMPdecase"/>
    <property type="match status" value="1"/>
</dbReference>
<feature type="domain" description="Orotidine 5'-phosphate decarboxylase" evidence="8">
    <location>
        <begin position="18"/>
        <end position="262"/>
    </location>
</feature>
<dbReference type="RefSeq" id="WP_142092176.1">
    <property type="nucleotide sequence ID" value="NZ_BAAAMD010000003.1"/>
</dbReference>
<dbReference type="InterPro" id="IPR013785">
    <property type="entry name" value="Aldolase_TIM"/>
</dbReference>
<dbReference type="AlphaFoldDB" id="A0A542ZPV9"/>
<evidence type="ECO:0000256" key="1">
    <source>
        <dbReference type="ARBA" id="ARBA00004861"/>
    </source>
</evidence>
<dbReference type="SMART" id="SM00934">
    <property type="entry name" value="OMPdecase"/>
    <property type="match status" value="1"/>
</dbReference>
<dbReference type="InterPro" id="IPR001754">
    <property type="entry name" value="OMPdeCOase_dom"/>
</dbReference>
<organism evidence="9 10">
    <name type="scientific">Propioniferax innocua</name>
    <dbReference type="NCBI Taxonomy" id="1753"/>
    <lineage>
        <taxon>Bacteria</taxon>
        <taxon>Bacillati</taxon>
        <taxon>Actinomycetota</taxon>
        <taxon>Actinomycetes</taxon>
        <taxon>Propionibacteriales</taxon>
        <taxon>Propionibacteriaceae</taxon>
        <taxon>Propioniferax</taxon>
    </lineage>
</organism>
<dbReference type="EC" id="4.1.1.23" evidence="7"/>
<evidence type="ECO:0000256" key="3">
    <source>
        <dbReference type="ARBA" id="ARBA00022793"/>
    </source>
</evidence>
<comment type="catalytic activity">
    <reaction evidence="6">
        <text>orotidine 5'-phosphate + H(+) = UMP + CO2</text>
        <dbReference type="Rhea" id="RHEA:11596"/>
        <dbReference type="ChEBI" id="CHEBI:15378"/>
        <dbReference type="ChEBI" id="CHEBI:16526"/>
        <dbReference type="ChEBI" id="CHEBI:57538"/>
        <dbReference type="ChEBI" id="CHEBI:57865"/>
        <dbReference type="EC" id="4.1.1.23"/>
    </reaction>
</comment>
<evidence type="ECO:0000256" key="7">
    <source>
        <dbReference type="NCBIfam" id="TIGR02127"/>
    </source>
</evidence>
<proteinExistence type="inferred from homology"/>
<protein>
    <recommendedName>
        <fullName evidence="7">Orotidine-5'-phosphate decarboxylase</fullName>
        <ecNumber evidence="7">4.1.1.23</ecNumber>
    </recommendedName>
</protein>
<dbReference type="GO" id="GO:0004590">
    <property type="term" value="F:orotidine-5'-phosphate decarboxylase activity"/>
    <property type="evidence" value="ECO:0007669"/>
    <property type="project" value="UniProtKB-UniRule"/>
</dbReference>
<dbReference type="EMBL" id="VFOR01000001">
    <property type="protein sequence ID" value="TQL62306.1"/>
    <property type="molecule type" value="Genomic_DNA"/>
</dbReference>
<gene>
    <name evidence="9" type="ORF">FB460_0077</name>
</gene>
<dbReference type="PANTHER" id="PTHR43375">
    <property type="entry name" value="OROTIDINE 5'-PHOSPHATE DECARBOXYLASE"/>
    <property type="match status" value="1"/>
</dbReference>
<dbReference type="SUPFAM" id="SSF51366">
    <property type="entry name" value="Ribulose-phoshate binding barrel"/>
    <property type="match status" value="1"/>
</dbReference>
<dbReference type="Proteomes" id="UP000316196">
    <property type="component" value="Unassembled WGS sequence"/>
</dbReference>